<reference evidence="9" key="1">
    <citation type="submission" date="2023-07" db="EMBL/GenBank/DDBJ databases">
        <title>Paracoccus sp. MBLB3053 whole genome sequence.</title>
        <authorList>
            <person name="Hwang C.Y."/>
            <person name="Cho E.-S."/>
            <person name="Seo M.-J."/>
        </authorList>
    </citation>
    <scope>NUCLEOTIDE SEQUENCE [LARGE SCALE GENOMIC DNA]</scope>
    <source>
        <strain evidence="9">MBLB3053</strain>
    </source>
</reference>
<dbReference type="Proteomes" id="UP001269144">
    <property type="component" value="Unassembled WGS sequence"/>
</dbReference>
<evidence type="ECO:0000256" key="4">
    <source>
        <dbReference type="ARBA" id="ARBA00023015"/>
    </source>
</evidence>
<evidence type="ECO:0000313" key="8">
    <source>
        <dbReference type="EMBL" id="MDS9466051.1"/>
    </source>
</evidence>
<gene>
    <name evidence="8" type="ORF">RGQ15_00475</name>
</gene>
<dbReference type="EMBL" id="JAVQLW010000001">
    <property type="protein sequence ID" value="MDS9466051.1"/>
    <property type="molecule type" value="Genomic_DNA"/>
</dbReference>
<dbReference type="SUPFAM" id="SSF46785">
    <property type="entry name" value="Winged helix' DNA-binding domain"/>
    <property type="match status" value="1"/>
</dbReference>
<evidence type="ECO:0000256" key="6">
    <source>
        <dbReference type="ARBA" id="ARBA00023163"/>
    </source>
</evidence>
<keyword evidence="5" id="KW-0238">DNA-binding</keyword>
<keyword evidence="3" id="KW-0862">Zinc</keyword>
<dbReference type="Pfam" id="PF01475">
    <property type="entry name" value="FUR"/>
    <property type="match status" value="1"/>
</dbReference>
<keyword evidence="6" id="KW-0804">Transcription</keyword>
<keyword evidence="4" id="KW-0805">Transcription regulation</keyword>
<evidence type="ECO:0000256" key="2">
    <source>
        <dbReference type="ARBA" id="ARBA00022491"/>
    </source>
</evidence>
<dbReference type="InterPro" id="IPR043135">
    <property type="entry name" value="Fur_C"/>
</dbReference>
<dbReference type="Gene3D" id="3.30.1490.190">
    <property type="match status" value="1"/>
</dbReference>
<comment type="caution">
    <text evidence="8">The sequence shown here is derived from an EMBL/GenBank/DDBJ whole genome shotgun (WGS) entry which is preliminary data.</text>
</comment>
<evidence type="ECO:0000256" key="1">
    <source>
        <dbReference type="ARBA" id="ARBA00007957"/>
    </source>
</evidence>
<keyword evidence="2" id="KW-0678">Repressor</keyword>
<name>A0ABU2HLZ7_9RHOB</name>
<dbReference type="InterPro" id="IPR036388">
    <property type="entry name" value="WH-like_DNA-bd_sf"/>
</dbReference>
<organism evidence="8 9">
    <name type="scientific">Paracoccus aurantius</name>
    <dbReference type="NCBI Taxonomy" id="3073814"/>
    <lineage>
        <taxon>Bacteria</taxon>
        <taxon>Pseudomonadati</taxon>
        <taxon>Pseudomonadota</taxon>
        <taxon>Alphaproteobacteria</taxon>
        <taxon>Rhodobacterales</taxon>
        <taxon>Paracoccaceae</taxon>
        <taxon>Paracoccus</taxon>
    </lineage>
</organism>
<dbReference type="RefSeq" id="WP_311158244.1">
    <property type="nucleotide sequence ID" value="NZ_JAVQLW010000001.1"/>
</dbReference>
<evidence type="ECO:0000313" key="9">
    <source>
        <dbReference type="Proteomes" id="UP001269144"/>
    </source>
</evidence>
<evidence type="ECO:0000256" key="5">
    <source>
        <dbReference type="ARBA" id="ARBA00023125"/>
    </source>
</evidence>
<accession>A0ABU2HLZ7</accession>
<evidence type="ECO:0000256" key="7">
    <source>
        <dbReference type="SAM" id="MobiDB-lite"/>
    </source>
</evidence>
<dbReference type="InterPro" id="IPR036390">
    <property type="entry name" value="WH_DNA-bd_sf"/>
</dbReference>
<protein>
    <submittedName>
        <fullName evidence="8">Transcriptional repressor</fullName>
    </submittedName>
</protein>
<proteinExistence type="inferred from homology"/>
<dbReference type="PANTHER" id="PTHR33202">
    <property type="entry name" value="ZINC UPTAKE REGULATION PROTEIN"/>
    <property type="match status" value="1"/>
</dbReference>
<dbReference type="PANTHER" id="PTHR33202:SF6">
    <property type="entry name" value="ZINC UPTAKE REGULATION PROTEIN"/>
    <property type="match status" value="1"/>
</dbReference>
<keyword evidence="9" id="KW-1185">Reference proteome</keyword>
<feature type="region of interest" description="Disordered" evidence="7">
    <location>
        <begin position="1"/>
        <end position="26"/>
    </location>
</feature>
<sequence>MSSPSQPSPLADAGVEQTPDPFHAHDHDHCAATVLRRAEEQARQDGVRLTPVRRRVLEILLESHRAMGAYDVLDRLAAEGYGKQPPVAYRALDFLVEQGFAHRVRRLNAYAACLSHQRDHSPAFLICRSCEQVAESESVGLRQALQGLGEAHGFAIERSTIELLGLCARCAAEGKE</sequence>
<dbReference type="Gene3D" id="1.10.10.10">
    <property type="entry name" value="Winged helix-like DNA-binding domain superfamily/Winged helix DNA-binding domain"/>
    <property type="match status" value="1"/>
</dbReference>
<comment type="similarity">
    <text evidence="1">Belongs to the Fur family.</text>
</comment>
<evidence type="ECO:0000256" key="3">
    <source>
        <dbReference type="ARBA" id="ARBA00022833"/>
    </source>
</evidence>
<dbReference type="InterPro" id="IPR002481">
    <property type="entry name" value="FUR"/>
</dbReference>